<feature type="compositionally biased region" description="Basic residues" evidence="1">
    <location>
        <begin position="122"/>
        <end position="132"/>
    </location>
</feature>
<dbReference type="WBParaSite" id="nRc.2.0.1.t43509-RA">
    <property type="protein sequence ID" value="nRc.2.0.1.t43509-RA"/>
    <property type="gene ID" value="nRc.2.0.1.g43509"/>
</dbReference>
<feature type="region of interest" description="Disordered" evidence="1">
    <location>
        <begin position="122"/>
        <end position="156"/>
    </location>
</feature>
<sequence>MDTLKLREFSELREMRSAIITNEVQFYEISNLLWPKLHYLDHIVSVKSLKKCGRSSTVRKLKYLNESIIKKTRENHFLRSEVTLLQKTRDFLSEHIIRQAAVIAGFNNKIAVSSQYSAGKSCHRQNMSKKRTAASSVLKKAKKCREKNRSYKDKEN</sequence>
<organism evidence="2 3">
    <name type="scientific">Romanomermis culicivorax</name>
    <name type="common">Nematode worm</name>
    <dbReference type="NCBI Taxonomy" id="13658"/>
    <lineage>
        <taxon>Eukaryota</taxon>
        <taxon>Metazoa</taxon>
        <taxon>Ecdysozoa</taxon>
        <taxon>Nematoda</taxon>
        <taxon>Enoplea</taxon>
        <taxon>Dorylaimia</taxon>
        <taxon>Mermithida</taxon>
        <taxon>Mermithoidea</taxon>
        <taxon>Mermithidae</taxon>
        <taxon>Romanomermis</taxon>
    </lineage>
</organism>
<accession>A0A915KYF0</accession>
<feature type="compositionally biased region" description="Basic and acidic residues" evidence="1">
    <location>
        <begin position="147"/>
        <end position="156"/>
    </location>
</feature>
<dbReference type="Proteomes" id="UP000887565">
    <property type="component" value="Unplaced"/>
</dbReference>
<protein>
    <submittedName>
        <fullName evidence="3">Uncharacterized protein</fullName>
    </submittedName>
</protein>
<name>A0A915KYF0_ROMCU</name>
<evidence type="ECO:0000256" key="1">
    <source>
        <dbReference type="SAM" id="MobiDB-lite"/>
    </source>
</evidence>
<evidence type="ECO:0000313" key="3">
    <source>
        <dbReference type="WBParaSite" id="nRc.2.0.1.t43509-RA"/>
    </source>
</evidence>
<proteinExistence type="predicted"/>
<keyword evidence="2" id="KW-1185">Reference proteome</keyword>
<evidence type="ECO:0000313" key="2">
    <source>
        <dbReference type="Proteomes" id="UP000887565"/>
    </source>
</evidence>
<dbReference type="AlphaFoldDB" id="A0A915KYF0"/>
<reference evidence="3" key="1">
    <citation type="submission" date="2022-11" db="UniProtKB">
        <authorList>
            <consortium name="WormBaseParasite"/>
        </authorList>
    </citation>
    <scope>IDENTIFICATION</scope>
</reference>